<comment type="cofactor">
    <cofactor evidence="16">
        <name>NH4(+)</name>
        <dbReference type="ChEBI" id="CHEBI:28938"/>
    </cofactor>
    <cofactor evidence="16">
        <name>K(+)</name>
        <dbReference type="ChEBI" id="CHEBI:29103"/>
    </cofactor>
    <text evidence="16">A monovalent cation. Ammonium or potassium.</text>
</comment>
<keyword evidence="12 16" id="KW-0630">Potassium</keyword>
<keyword evidence="16" id="KW-0479">Metal-binding</keyword>
<comment type="subunit">
    <text evidence="5 16">Homodimer.</text>
</comment>
<dbReference type="Proteomes" id="UP000823772">
    <property type="component" value="Unassembled WGS sequence"/>
</dbReference>
<proteinExistence type="inferred from homology"/>
<evidence type="ECO:0000256" key="6">
    <source>
        <dbReference type="ARBA" id="ARBA00012102"/>
    </source>
</evidence>
<evidence type="ECO:0000256" key="1">
    <source>
        <dbReference type="ARBA" id="ARBA00001206"/>
    </source>
</evidence>
<evidence type="ECO:0000256" key="11">
    <source>
        <dbReference type="ARBA" id="ARBA00022840"/>
    </source>
</evidence>
<dbReference type="InterPro" id="IPR004619">
    <property type="entry name" value="Type_III_PanK"/>
</dbReference>
<dbReference type="GO" id="GO:0005524">
    <property type="term" value="F:ATP binding"/>
    <property type="evidence" value="ECO:0007669"/>
    <property type="project" value="UniProtKB-UniRule"/>
</dbReference>
<reference evidence="17" key="2">
    <citation type="journal article" date="2021" name="PeerJ">
        <title>Extensive microbial diversity within the chicken gut microbiome revealed by metagenomics and culture.</title>
        <authorList>
            <person name="Gilroy R."/>
            <person name="Ravi A."/>
            <person name="Getino M."/>
            <person name="Pursley I."/>
            <person name="Horton D.L."/>
            <person name="Alikhan N.F."/>
            <person name="Baker D."/>
            <person name="Gharbi K."/>
            <person name="Hall N."/>
            <person name="Watson M."/>
            <person name="Adriaenssens E.M."/>
            <person name="Foster-Nyarko E."/>
            <person name="Jarju S."/>
            <person name="Secka A."/>
            <person name="Antonio M."/>
            <person name="Oren A."/>
            <person name="Chaudhuri R.R."/>
            <person name="La Ragione R."/>
            <person name="Hildebrand F."/>
            <person name="Pallen M.J."/>
        </authorList>
    </citation>
    <scope>NUCLEOTIDE SEQUENCE</scope>
    <source>
        <strain evidence="17">B3-2255</strain>
    </source>
</reference>
<keyword evidence="8 16" id="KW-0808">Transferase</keyword>
<sequence length="242" mass="25905">MANLVIDIGSLSVKAALADGGQLGKIFRYQGYKVADFISRIVSGGKVETCVVSSSGPADPNLIKVLKENCREVILPGDFAGLPVDFGEASASLPPDRKASIVAASILFKGRDVMVFDLGSMISVDFVDGKGRYCGGAVSPGLRSRYKAIARYSSGLPALDTPDFFIERGMNISESIHSGVNSGIIFEIEGYLQKYPEYLCVFTGGDAFYFAGKMKRPIFAVCNLVLKGLALIACHFNFDETA</sequence>
<dbReference type="PANTHER" id="PTHR34265">
    <property type="entry name" value="TYPE III PANTOTHENATE KINASE"/>
    <property type="match status" value="1"/>
</dbReference>
<feature type="active site" description="Proton acceptor" evidence="16">
    <location>
        <position position="96"/>
    </location>
</feature>
<feature type="binding site" evidence="16">
    <location>
        <position position="117"/>
    </location>
    <ligand>
        <name>K(+)</name>
        <dbReference type="ChEBI" id="CHEBI:29103"/>
    </ligand>
</feature>
<evidence type="ECO:0000256" key="3">
    <source>
        <dbReference type="ARBA" id="ARBA00004496"/>
    </source>
</evidence>
<comment type="function">
    <text evidence="16">Catalyzes the phosphorylation of pantothenate (Pan), the first step in CoA biosynthesis.</text>
</comment>
<keyword evidence="10 16" id="KW-0418">Kinase</keyword>
<comment type="caution">
    <text evidence="17">The sequence shown here is derived from an EMBL/GenBank/DDBJ whole genome shotgun (WGS) entry which is preliminary data.</text>
</comment>
<comment type="caution">
    <text evidence="16">Lacks conserved residue(s) required for the propagation of feature annotation.</text>
</comment>
<feature type="binding site" evidence="16">
    <location>
        <begin position="7"/>
        <end position="14"/>
    </location>
    <ligand>
        <name>ATP</name>
        <dbReference type="ChEBI" id="CHEBI:30616"/>
    </ligand>
</feature>
<evidence type="ECO:0000256" key="8">
    <source>
        <dbReference type="ARBA" id="ARBA00022679"/>
    </source>
</evidence>
<dbReference type="EMBL" id="JADILY010000059">
    <property type="protein sequence ID" value="MBO8481480.1"/>
    <property type="molecule type" value="Genomic_DNA"/>
</dbReference>
<organism evidence="17 18">
    <name type="scientific">Candidatus Merdivivens faecigallinarum</name>
    <dbReference type="NCBI Taxonomy" id="2840871"/>
    <lineage>
        <taxon>Bacteria</taxon>
        <taxon>Pseudomonadati</taxon>
        <taxon>Bacteroidota</taxon>
        <taxon>Bacteroidia</taxon>
        <taxon>Bacteroidales</taxon>
        <taxon>Muribaculaceae</taxon>
        <taxon>Muribaculaceae incertae sedis</taxon>
        <taxon>Candidatus Merdivivens</taxon>
    </lineage>
</organism>
<evidence type="ECO:0000256" key="12">
    <source>
        <dbReference type="ARBA" id="ARBA00022958"/>
    </source>
</evidence>
<dbReference type="CDD" id="cd24015">
    <property type="entry name" value="ASKHA_NBD_PanK-III"/>
    <property type="match status" value="1"/>
</dbReference>
<feature type="binding site" evidence="16">
    <location>
        <position position="120"/>
    </location>
    <ligand>
        <name>ATP</name>
        <dbReference type="ChEBI" id="CHEBI:30616"/>
    </ligand>
</feature>
<keyword evidence="7 16" id="KW-0963">Cytoplasm</keyword>
<dbReference type="Gene3D" id="3.30.420.40">
    <property type="match status" value="1"/>
</dbReference>
<dbReference type="Pfam" id="PF03309">
    <property type="entry name" value="Pan_kinase"/>
    <property type="match status" value="1"/>
</dbReference>
<keyword evidence="13 16" id="KW-0173">Coenzyme A biosynthesis</keyword>
<comment type="cofactor">
    <cofactor evidence="2">
        <name>K(+)</name>
        <dbReference type="ChEBI" id="CHEBI:29103"/>
    </cofactor>
</comment>
<dbReference type="SUPFAM" id="SSF53067">
    <property type="entry name" value="Actin-like ATPase domain"/>
    <property type="match status" value="1"/>
</dbReference>
<evidence type="ECO:0000256" key="7">
    <source>
        <dbReference type="ARBA" id="ARBA00022490"/>
    </source>
</evidence>
<accession>A0A9D9J0N3</accession>
<dbReference type="HAMAP" id="MF_01274">
    <property type="entry name" value="Pantothen_kinase_3"/>
    <property type="match status" value="1"/>
</dbReference>
<dbReference type="GO" id="GO:0004594">
    <property type="term" value="F:pantothenate kinase activity"/>
    <property type="evidence" value="ECO:0007669"/>
    <property type="project" value="UniProtKB-UniRule"/>
</dbReference>
<protein>
    <recommendedName>
        <fullName evidence="15 16">Type III pantothenate kinase</fullName>
        <ecNumber evidence="6 16">2.7.1.33</ecNumber>
    </recommendedName>
    <alternativeName>
        <fullName evidence="16">PanK-III</fullName>
    </alternativeName>
    <alternativeName>
        <fullName evidence="16">Pantothenic acid kinase</fullName>
    </alternativeName>
</protein>
<comment type="pathway">
    <text evidence="4 16">Cofactor biosynthesis; coenzyme A biosynthesis; CoA from (R)-pantothenate: step 1/5.</text>
</comment>
<evidence type="ECO:0000256" key="2">
    <source>
        <dbReference type="ARBA" id="ARBA00001958"/>
    </source>
</evidence>
<dbReference type="PANTHER" id="PTHR34265:SF1">
    <property type="entry name" value="TYPE III PANTOTHENATE KINASE"/>
    <property type="match status" value="1"/>
</dbReference>
<feature type="binding site" evidence="16">
    <location>
        <position position="86"/>
    </location>
    <ligand>
        <name>substrate</name>
    </ligand>
</feature>
<evidence type="ECO:0000256" key="10">
    <source>
        <dbReference type="ARBA" id="ARBA00022777"/>
    </source>
</evidence>
<reference evidence="17" key="1">
    <citation type="submission" date="2020-10" db="EMBL/GenBank/DDBJ databases">
        <authorList>
            <person name="Gilroy R."/>
        </authorList>
    </citation>
    <scope>NUCLEOTIDE SEQUENCE</scope>
    <source>
        <strain evidence="17">B3-2255</strain>
    </source>
</reference>
<comment type="similarity">
    <text evidence="14 16">Belongs to the type III pantothenate kinase family.</text>
</comment>
<evidence type="ECO:0000313" key="17">
    <source>
        <dbReference type="EMBL" id="MBO8481480.1"/>
    </source>
</evidence>
<evidence type="ECO:0000256" key="4">
    <source>
        <dbReference type="ARBA" id="ARBA00005225"/>
    </source>
</evidence>
<dbReference type="GO" id="GO:0015937">
    <property type="term" value="P:coenzyme A biosynthetic process"/>
    <property type="evidence" value="ECO:0007669"/>
    <property type="project" value="UniProtKB-UniRule"/>
</dbReference>
<keyword evidence="9 16" id="KW-0547">Nucleotide-binding</keyword>
<evidence type="ECO:0000256" key="13">
    <source>
        <dbReference type="ARBA" id="ARBA00022993"/>
    </source>
</evidence>
<dbReference type="EC" id="2.7.1.33" evidence="6 16"/>
<evidence type="ECO:0000313" key="18">
    <source>
        <dbReference type="Proteomes" id="UP000823772"/>
    </source>
</evidence>
<dbReference type="GO" id="GO:0005737">
    <property type="term" value="C:cytoplasm"/>
    <property type="evidence" value="ECO:0007669"/>
    <property type="project" value="UniProtKB-SubCell"/>
</dbReference>
<comment type="catalytic activity">
    <reaction evidence="1 16">
        <text>(R)-pantothenate + ATP = (R)-4'-phosphopantothenate + ADP + H(+)</text>
        <dbReference type="Rhea" id="RHEA:16373"/>
        <dbReference type="ChEBI" id="CHEBI:10986"/>
        <dbReference type="ChEBI" id="CHEBI:15378"/>
        <dbReference type="ChEBI" id="CHEBI:29032"/>
        <dbReference type="ChEBI" id="CHEBI:30616"/>
        <dbReference type="ChEBI" id="CHEBI:456216"/>
        <dbReference type="EC" id="2.7.1.33"/>
    </reaction>
</comment>
<gene>
    <name evidence="16" type="primary">coaX</name>
    <name evidence="17" type="ORF">IAC87_02910</name>
</gene>
<dbReference type="GO" id="GO:0046872">
    <property type="term" value="F:metal ion binding"/>
    <property type="evidence" value="ECO:0007669"/>
    <property type="project" value="UniProtKB-KW"/>
</dbReference>
<dbReference type="InterPro" id="IPR043129">
    <property type="entry name" value="ATPase_NBD"/>
</dbReference>
<dbReference type="AlphaFoldDB" id="A0A9D9J0N3"/>
<name>A0A9D9J0N3_9BACT</name>
<dbReference type="NCBIfam" id="TIGR00671">
    <property type="entry name" value="baf"/>
    <property type="match status" value="1"/>
</dbReference>
<evidence type="ECO:0000256" key="14">
    <source>
        <dbReference type="ARBA" id="ARBA00038036"/>
    </source>
</evidence>
<keyword evidence="11 16" id="KW-0067">ATP-binding</keyword>
<evidence type="ECO:0000256" key="9">
    <source>
        <dbReference type="ARBA" id="ARBA00022741"/>
    </source>
</evidence>
<comment type="subcellular location">
    <subcellularLocation>
        <location evidence="3 16">Cytoplasm</location>
    </subcellularLocation>
</comment>
<evidence type="ECO:0000256" key="16">
    <source>
        <dbReference type="HAMAP-Rule" id="MF_01274"/>
    </source>
</evidence>
<evidence type="ECO:0000256" key="15">
    <source>
        <dbReference type="ARBA" id="ARBA00040883"/>
    </source>
</evidence>
<evidence type="ECO:0000256" key="5">
    <source>
        <dbReference type="ARBA" id="ARBA00011738"/>
    </source>
</evidence>